<dbReference type="EMBL" id="JANWOR010000905">
    <property type="protein sequence ID" value="MDA4181779.1"/>
    <property type="molecule type" value="Genomic_DNA"/>
</dbReference>
<dbReference type="Proteomes" id="UP001211064">
    <property type="component" value="Unassembled WGS sequence"/>
</dbReference>
<evidence type="ECO:0000259" key="1">
    <source>
        <dbReference type="Pfam" id="PF11898"/>
    </source>
</evidence>
<feature type="non-terminal residue" evidence="2">
    <location>
        <position position="1"/>
    </location>
</feature>
<dbReference type="RefSeq" id="WP_271098223.1">
    <property type="nucleotide sequence ID" value="NZ_JANWOR010000905.1"/>
</dbReference>
<accession>A0AAW5ZFW7</accession>
<evidence type="ECO:0000313" key="3">
    <source>
        <dbReference type="Proteomes" id="UP001211064"/>
    </source>
</evidence>
<proteinExistence type="predicted"/>
<feature type="domain" description="RNA helicase HrpA C-terminal" evidence="1">
    <location>
        <begin position="1"/>
        <end position="80"/>
    </location>
</feature>
<name>A0AAW5ZFW7_ECOLX</name>
<evidence type="ECO:0000313" key="2">
    <source>
        <dbReference type="EMBL" id="MDA4181779.1"/>
    </source>
</evidence>
<dbReference type="InterPro" id="IPR024590">
    <property type="entry name" value="HrpA_C"/>
</dbReference>
<feature type="non-terminal residue" evidence="2">
    <location>
        <position position="80"/>
    </location>
</feature>
<gene>
    <name evidence="2" type="ORF">NY836_31455</name>
</gene>
<comment type="caution">
    <text evidence="2">The sequence shown here is derived from an EMBL/GenBank/DDBJ whole genome shotgun (WGS) entry which is preliminary data.</text>
</comment>
<dbReference type="AlphaFoldDB" id="A0AAW5ZFW7"/>
<dbReference type="Pfam" id="PF11898">
    <property type="entry name" value="DUF3418"/>
    <property type="match status" value="1"/>
</dbReference>
<reference evidence="2" key="1">
    <citation type="submission" date="2022-08" db="EMBL/GenBank/DDBJ databases">
        <title>Genome sequencing of human pathogens.</title>
        <authorList>
            <person name="Cao X."/>
        </authorList>
    </citation>
    <scope>NUCLEOTIDE SEQUENCE</scope>
    <source>
        <strain evidence="2">EC16126</strain>
    </source>
</reference>
<organism evidence="2 3">
    <name type="scientific">Escherichia coli</name>
    <dbReference type="NCBI Taxonomy" id="562"/>
    <lineage>
        <taxon>Bacteria</taxon>
        <taxon>Pseudomonadati</taxon>
        <taxon>Pseudomonadota</taxon>
        <taxon>Gammaproteobacteria</taxon>
        <taxon>Enterobacterales</taxon>
        <taxon>Enterobacteriaceae</taxon>
        <taxon>Escherichia</taxon>
    </lineage>
</organism>
<protein>
    <submittedName>
        <fullName evidence="2">DUF3418 domain-containing protein</fullName>
    </submittedName>
</protein>
<sequence>QKQAMWNGLRRLLLLNIPSPIKYLHEKLPNKAKLGLYFNPYGKVLELIDDCISCGVDQLIDANGGPVWTEEGFAALHEKV</sequence>